<dbReference type="GO" id="GO:0016787">
    <property type="term" value="F:hydrolase activity"/>
    <property type="evidence" value="ECO:0007669"/>
    <property type="project" value="UniProtKB-KW"/>
</dbReference>
<dbReference type="PANTHER" id="PTHR43283">
    <property type="entry name" value="BETA-LACTAMASE-RELATED"/>
    <property type="match status" value="1"/>
</dbReference>
<gene>
    <name evidence="3" type="ORF">O3P16_08445</name>
</gene>
<dbReference type="PANTHER" id="PTHR43283:SF11">
    <property type="entry name" value="BETA-LACTAMASE-RELATED DOMAIN-CONTAINING PROTEIN"/>
    <property type="match status" value="1"/>
</dbReference>
<dbReference type="InterPro" id="IPR001466">
    <property type="entry name" value="Beta-lactam-related"/>
</dbReference>
<evidence type="ECO:0000259" key="2">
    <source>
        <dbReference type="Pfam" id="PF00144"/>
    </source>
</evidence>
<name>A0ABT4UJ85_9BACT</name>
<reference evidence="3 4" key="1">
    <citation type="submission" date="2022-12" db="EMBL/GenBank/DDBJ databases">
        <title>Chitinophagaceae gen. sp. nov., a new member of the family Chitinophagaceae, isolated from soil in a chemical factory.</title>
        <authorList>
            <person name="Ke Z."/>
        </authorList>
    </citation>
    <scope>NUCLEOTIDE SEQUENCE [LARGE SCALE GENOMIC DNA]</scope>
    <source>
        <strain evidence="3 4">LY-5</strain>
    </source>
</reference>
<accession>A0ABT4UJ85</accession>
<dbReference type="SUPFAM" id="SSF56601">
    <property type="entry name" value="beta-lactamase/transpeptidase-like"/>
    <property type="match status" value="1"/>
</dbReference>
<keyword evidence="1 3" id="KW-0378">Hydrolase</keyword>
<dbReference type="Pfam" id="PF00144">
    <property type="entry name" value="Beta-lactamase"/>
    <property type="match status" value="1"/>
</dbReference>
<dbReference type="InterPro" id="IPR050789">
    <property type="entry name" value="Diverse_Enzym_Activities"/>
</dbReference>
<keyword evidence="4" id="KW-1185">Reference proteome</keyword>
<comment type="caution">
    <text evidence="3">The sequence shown here is derived from an EMBL/GenBank/DDBJ whole genome shotgun (WGS) entry which is preliminary data.</text>
</comment>
<dbReference type="InterPro" id="IPR012338">
    <property type="entry name" value="Beta-lactam/transpept-like"/>
</dbReference>
<dbReference type="EMBL" id="JAQGEF010000008">
    <property type="protein sequence ID" value="MDA3614835.1"/>
    <property type="molecule type" value="Genomic_DNA"/>
</dbReference>
<dbReference type="Gene3D" id="3.40.710.10">
    <property type="entry name" value="DD-peptidase/beta-lactamase superfamily"/>
    <property type="match status" value="1"/>
</dbReference>
<evidence type="ECO:0000313" key="3">
    <source>
        <dbReference type="EMBL" id="MDA3614835.1"/>
    </source>
</evidence>
<sequence>MVLHKGKVVLEKGYGNTNYESKIPVTGSTIYDIASVTKTTATTAAVMYLYEKGLLDLDKTLKDYLPEFSNTGKAGITIRNLLMHQAGFISFIPFYKELLDTRNNLLPEYVSNYKQADFEVPVTEHVYLKDGYPFLMMQRIKNSELSGALKYVYSDNDFILLGKIVEKLTRQTLDAFVQEQFYQPMSLTNTMYKVYNEYPLPLIAPTEDDKLFRKGLVWGYVHDQGAAMMGNVAGHAGLFSNAMELAAFYQMLINGGHLNGKKYFKKETIDLFTAYQTPISRRALGFDKPEKNNSDANFKDAYPARYLSSTAFGHTGFTGTCVWADPANEIVYVFLSNRVYPNAANNKLSSLNIRQRIHEVIYETLMKGYFGALSICNPAIP</sequence>
<evidence type="ECO:0000256" key="1">
    <source>
        <dbReference type="ARBA" id="ARBA00022801"/>
    </source>
</evidence>
<protein>
    <submittedName>
        <fullName evidence="3">Serine hydrolase</fullName>
    </submittedName>
</protein>
<evidence type="ECO:0000313" key="4">
    <source>
        <dbReference type="Proteomes" id="UP001210231"/>
    </source>
</evidence>
<feature type="domain" description="Beta-lactamase-related" evidence="2">
    <location>
        <begin position="1"/>
        <end position="346"/>
    </location>
</feature>
<organism evidence="3 4">
    <name type="scientific">Polluticaenibacter yanchengensis</name>
    <dbReference type="NCBI Taxonomy" id="3014562"/>
    <lineage>
        <taxon>Bacteria</taxon>
        <taxon>Pseudomonadati</taxon>
        <taxon>Bacteroidota</taxon>
        <taxon>Chitinophagia</taxon>
        <taxon>Chitinophagales</taxon>
        <taxon>Chitinophagaceae</taxon>
        <taxon>Polluticaenibacter</taxon>
    </lineage>
</organism>
<proteinExistence type="predicted"/>
<dbReference type="Proteomes" id="UP001210231">
    <property type="component" value="Unassembled WGS sequence"/>
</dbReference>